<evidence type="ECO:0000313" key="2">
    <source>
        <dbReference type="EMBL" id="SDC13130.1"/>
    </source>
</evidence>
<dbReference type="AlphaFoldDB" id="A0A1G6J371"/>
<dbReference type="Proteomes" id="UP000198757">
    <property type="component" value="Unassembled WGS sequence"/>
</dbReference>
<feature type="transmembrane region" description="Helical" evidence="1">
    <location>
        <begin position="47"/>
        <end position="65"/>
    </location>
</feature>
<feature type="transmembrane region" description="Helical" evidence="1">
    <location>
        <begin position="20"/>
        <end position="41"/>
    </location>
</feature>
<dbReference type="EMBL" id="FMZO01000001">
    <property type="protein sequence ID" value="SDC13130.1"/>
    <property type="molecule type" value="Genomic_DNA"/>
</dbReference>
<protein>
    <submittedName>
        <fullName evidence="2">Uncharacterized protein</fullName>
    </submittedName>
</protein>
<reference evidence="3" key="1">
    <citation type="submission" date="2016-10" db="EMBL/GenBank/DDBJ databases">
        <authorList>
            <person name="Varghese N."/>
            <person name="Submissions S."/>
        </authorList>
    </citation>
    <scope>NUCLEOTIDE SEQUENCE [LARGE SCALE GENOMIC DNA]</scope>
    <source>
        <strain evidence="3">DSM 25811 / CCM 8410 / LMG 26954 / E90</strain>
    </source>
</reference>
<name>A0A1G6J371_NIADE</name>
<proteinExistence type="predicted"/>
<dbReference type="RefSeq" id="WP_090388341.1">
    <property type="nucleotide sequence ID" value="NZ_FMZO01000001.1"/>
</dbReference>
<organism evidence="2 3">
    <name type="scientific">Niabella drilacis (strain DSM 25811 / CCM 8410 / CCUG 62505 / LMG 26954 / E90)</name>
    <dbReference type="NCBI Taxonomy" id="1285928"/>
    <lineage>
        <taxon>Bacteria</taxon>
        <taxon>Pseudomonadati</taxon>
        <taxon>Bacteroidota</taxon>
        <taxon>Chitinophagia</taxon>
        <taxon>Chitinophagales</taxon>
        <taxon>Chitinophagaceae</taxon>
        <taxon>Niabella</taxon>
    </lineage>
</organism>
<keyword evidence="1" id="KW-0472">Membrane</keyword>
<evidence type="ECO:0000313" key="3">
    <source>
        <dbReference type="Proteomes" id="UP000198757"/>
    </source>
</evidence>
<dbReference type="OrthoDB" id="667067at2"/>
<keyword evidence="3" id="KW-1185">Reference proteome</keyword>
<evidence type="ECO:0000256" key="1">
    <source>
        <dbReference type="SAM" id="Phobius"/>
    </source>
</evidence>
<keyword evidence="1" id="KW-1133">Transmembrane helix</keyword>
<gene>
    <name evidence="2" type="ORF">SAMN04487894_101405</name>
</gene>
<keyword evidence="1" id="KW-0812">Transmembrane</keyword>
<sequence length="150" mass="17372">MTTTFYKQDGAIYTLKMNKIFSILCVLLFTIVEIYYLSFAPETKDSTIYKIVPLFPLLISLYELGKKTRLYVDNKIVETSIFGLNKTQVPFEEIKRFIRTQHSTNFIKSGASLSVEYLQNGKMQTMQIAKLNKLSSIEKLLNETKKIIHL</sequence>
<accession>A0A1G6J371</accession>